<feature type="domain" description="DUF3817" evidence="7">
    <location>
        <begin position="15"/>
        <end position="102"/>
    </location>
</feature>
<dbReference type="Pfam" id="PF12823">
    <property type="entry name" value="DUF3817"/>
    <property type="match status" value="1"/>
</dbReference>
<accession>A0A1H1ZLR8</accession>
<dbReference type="GO" id="GO:0005886">
    <property type="term" value="C:plasma membrane"/>
    <property type="evidence" value="ECO:0007669"/>
    <property type="project" value="UniProtKB-SubCell"/>
</dbReference>
<evidence type="ECO:0000256" key="1">
    <source>
        <dbReference type="ARBA" id="ARBA00004651"/>
    </source>
</evidence>
<reference evidence="8 9" key="1">
    <citation type="submission" date="2016-10" db="EMBL/GenBank/DDBJ databases">
        <authorList>
            <person name="de Groot N.N."/>
        </authorList>
    </citation>
    <scope>NUCLEOTIDE SEQUENCE [LARGE SCALE GENOMIC DNA]</scope>
    <source>
        <strain evidence="8 9">DSM 21741</strain>
    </source>
</reference>
<keyword evidence="2" id="KW-1003">Cell membrane</keyword>
<dbReference type="STRING" id="546871.SAMN04488543_3835"/>
<dbReference type="Proteomes" id="UP000199092">
    <property type="component" value="Chromosome I"/>
</dbReference>
<feature type="transmembrane region" description="Helical" evidence="6">
    <location>
        <begin position="77"/>
        <end position="100"/>
    </location>
</feature>
<gene>
    <name evidence="8" type="ORF">SAMN04488543_3835</name>
</gene>
<keyword evidence="5 6" id="KW-0472">Membrane</keyword>
<organism evidence="8 9">
    <name type="scientific">Friedmanniella luteola</name>
    <dbReference type="NCBI Taxonomy" id="546871"/>
    <lineage>
        <taxon>Bacteria</taxon>
        <taxon>Bacillati</taxon>
        <taxon>Actinomycetota</taxon>
        <taxon>Actinomycetes</taxon>
        <taxon>Propionibacteriales</taxon>
        <taxon>Nocardioidaceae</taxon>
        <taxon>Friedmanniella</taxon>
    </lineage>
</organism>
<dbReference type="AlphaFoldDB" id="A0A1H1ZLR8"/>
<dbReference type="PANTHER" id="PTHR40077:SF1">
    <property type="entry name" value="MEMBRANE PROTEIN"/>
    <property type="match status" value="1"/>
</dbReference>
<feature type="transmembrane region" description="Helical" evidence="6">
    <location>
        <begin position="50"/>
        <end position="70"/>
    </location>
</feature>
<protein>
    <submittedName>
        <fullName evidence="8">Integral membrane protein</fullName>
    </submittedName>
</protein>
<keyword evidence="9" id="KW-1185">Reference proteome</keyword>
<evidence type="ECO:0000313" key="8">
    <source>
        <dbReference type="EMBL" id="SDT34176.1"/>
    </source>
</evidence>
<comment type="subcellular location">
    <subcellularLocation>
        <location evidence="1">Cell membrane</location>
        <topology evidence="1">Multi-pass membrane protein</topology>
    </subcellularLocation>
</comment>
<keyword evidence="3 6" id="KW-0812">Transmembrane</keyword>
<evidence type="ECO:0000259" key="7">
    <source>
        <dbReference type="Pfam" id="PF12823"/>
    </source>
</evidence>
<evidence type="ECO:0000256" key="5">
    <source>
        <dbReference type="ARBA" id="ARBA00023136"/>
    </source>
</evidence>
<name>A0A1H1ZLR8_9ACTN</name>
<evidence type="ECO:0000256" key="6">
    <source>
        <dbReference type="SAM" id="Phobius"/>
    </source>
</evidence>
<evidence type="ECO:0000256" key="3">
    <source>
        <dbReference type="ARBA" id="ARBA00022692"/>
    </source>
</evidence>
<keyword evidence="4 6" id="KW-1133">Transmembrane helix</keyword>
<evidence type="ECO:0000256" key="2">
    <source>
        <dbReference type="ARBA" id="ARBA00022475"/>
    </source>
</evidence>
<dbReference type="NCBIfam" id="TIGR03954">
    <property type="entry name" value="integ_memb_HG"/>
    <property type="match status" value="1"/>
</dbReference>
<proteinExistence type="predicted"/>
<dbReference type="InterPro" id="IPR023845">
    <property type="entry name" value="DUF3817_TM"/>
</dbReference>
<dbReference type="EMBL" id="LT629749">
    <property type="protein sequence ID" value="SDT34176.1"/>
    <property type="molecule type" value="Genomic_DNA"/>
</dbReference>
<evidence type="ECO:0000256" key="4">
    <source>
        <dbReference type="ARBA" id="ARBA00022989"/>
    </source>
</evidence>
<sequence length="122" mass="13431">MPGTYHRPVSRTLARLFVVVATLEALSWLGLLTGMYVKYLTAAGDLGVRIFGPVHGGVFVAYVVLTLLLARTLRWSVWTTLLALACSVPPFATLLFEWWAVRTGRLSWPGATTRRAVDEVAV</sequence>
<feature type="transmembrane region" description="Helical" evidence="6">
    <location>
        <begin position="12"/>
        <end position="30"/>
    </location>
</feature>
<evidence type="ECO:0000313" key="9">
    <source>
        <dbReference type="Proteomes" id="UP000199092"/>
    </source>
</evidence>
<dbReference type="PANTHER" id="PTHR40077">
    <property type="entry name" value="MEMBRANE PROTEIN-RELATED"/>
    <property type="match status" value="1"/>
</dbReference>